<dbReference type="PROSITE" id="PS51272">
    <property type="entry name" value="SLH"/>
    <property type="match status" value="1"/>
</dbReference>
<reference evidence="2 3" key="1">
    <citation type="submission" date="2019-06" db="EMBL/GenBank/DDBJ databases">
        <title>Whole genome shotgun sequence of Brevibacillus reuszeri NBRC 15719.</title>
        <authorList>
            <person name="Hosoyama A."/>
            <person name="Uohara A."/>
            <person name="Ohji S."/>
            <person name="Ichikawa N."/>
        </authorList>
    </citation>
    <scope>NUCLEOTIDE SEQUENCE [LARGE SCALE GENOMIC DNA]</scope>
    <source>
        <strain evidence="2 3">NBRC 15719</strain>
    </source>
</reference>
<dbReference type="InterPro" id="IPR001119">
    <property type="entry name" value="SLH_dom"/>
</dbReference>
<protein>
    <recommendedName>
        <fullName evidence="1">SLH domain-containing protein</fullName>
    </recommendedName>
</protein>
<dbReference type="EMBL" id="BJON01000014">
    <property type="protein sequence ID" value="GED69824.1"/>
    <property type="molecule type" value="Genomic_DNA"/>
</dbReference>
<proteinExistence type="predicted"/>
<feature type="domain" description="SLH" evidence="1">
    <location>
        <begin position="30"/>
        <end position="91"/>
    </location>
</feature>
<name>A0ABQ0TPW5_9BACL</name>
<organism evidence="2 3">
    <name type="scientific">Brevibacillus reuszeri</name>
    <dbReference type="NCBI Taxonomy" id="54915"/>
    <lineage>
        <taxon>Bacteria</taxon>
        <taxon>Bacillati</taxon>
        <taxon>Bacillota</taxon>
        <taxon>Bacilli</taxon>
        <taxon>Bacillales</taxon>
        <taxon>Paenibacillaceae</taxon>
        <taxon>Brevibacillus</taxon>
    </lineage>
</organism>
<evidence type="ECO:0000313" key="3">
    <source>
        <dbReference type="Proteomes" id="UP000319578"/>
    </source>
</evidence>
<comment type="caution">
    <text evidence="2">The sequence shown here is derived from an EMBL/GenBank/DDBJ whole genome shotgun (WGS) entry which is preliminary data.</text>
</comment>
<evidence type="ECO:0000313" key="2">
    <source>
        <dbReference type="EMBL" id="GED69824.1"/>
    </source>
</evidence>
<keyword evidence="3" id="KW-1185">Reference proteome</keyword>
<dbReference type="Proteomes" id="UP000319578">
    <property type="component" value="Unassembled WGS sequence"/>
</dbReference>
<gene>
    <name evidence="2" type="ORF">BRE01_35260</name>
</gene>
<evidence type="ECO:0000259" key="1">
    <source>
        <dbReference type="PROSITE" id="PS51272"/>
    </source>
</evidence>
<sequence>MLQGYIVQNVSGISFEKYMDGMLQLQGVPHMEVRLDGNTDSWAVDSVMLIVALGLYGPEVTQNTDGSIDYQSKQPMLRQEAAILIAKALQL</sequence>
<accession>A0ABQ0TPW5</accession>